<dbReference type="Pfam" id="PF22780">
    <property type="entry name" value="HI0933_like_1st"/>
    <property type="match status" value="1"/>
</dbReference>
<evidence type="ECO:0000259" key="5">
    <source>
        <dbReference type="Pfam" id="PF22780"/>
    </source>
</evidence>
<dbReference type="InterPro" id="IPR055178">
    <property type="entry name" value="RsdA/BaiN/AoA(So)-like_dom"/>
</dbReference>
<dbReference type="InterPro" id="IPR004792">
    <property type="entry name" value="BaiN-like"/>
</dbReference>
<dbReference type="NCBIfam" id="TIGR03862">
    <property type="entry name" value="flavo_PP4765"/>
    <property type="match status" value="1"/>
</dbReference>
<dbReference type="Gene3D" id="3.50.50.60">
    <property type="entry name" value="FAD/NAD(P)-binding domain"/>
    <property type="match status" value="1"/>
</dbReference>
<sequence length="418" mass="44170">MTEFVFRPHVAVIGGGPAGLACAEILSARGCAVSVVEQMPTMGRKLLMAGRGGLNLTHGEAAERFATRYGAARPMLARALAAFTPQDMVAWAEGLGQPCFTGSSGRVFPRAMKASPLLRAWLARLAGRGVRLLTRHRWEGWDAAGRLRVTGPGGPACWRVNATVLAMGGASWARLGSDGAWRERLLGLGVDVTPFAPANCGFVTDWGTDFTTRFAGTPLRGISLALEGGPSVRGEAVVTQAGIEGGAVYALSAAIRDRIARDGHALVHVDLRPALDVADIATRLARVRARESLSNTLRKALRLTPEAIALLREGGDGPPPRDPTALARRVKAVPVVLRAPAALDRAISVAGGIAWSALDERLMLRARPGVFAGGEMLDWEAPTGGYLLQGCMATGRLAGEGAWEWLRDSLRGRYPSAP</sequence>
<accession>A0A181C7S0</accession>
<dbReference type="AlphaFoldDB" id="A0A181C7S0"/>
<evidence type="ECO:0000256" key="3">
    <source>
        <dbReference type="ARBA" id="ARBA00022827"/>
    </source>
</evidence>
<dbReference type="PANTHER" id="PTHR42887">
    <property type="entry name" value="OS12G0638800 PROTEIN"/>
    <property type="match status" value="1"/>
</dbReference>
<dbReference type="Proteomes" id="UP000502533">
    <property type="component" value="Chromosome"/>
</dbReference>
<dbReference type="RefSeq" id="WP_007398963.1">
    <property type="nucleotide sequence ID" value="NZ_CALMTF010000020.1"/>
</dbReference>
<dbReference type="InterPro" id="IPR036188">
    <property type="entry name" value="FAD/NAD-bd_sf"/>
</dbReference>
<reference evidence="6 7" key="1">
    <citation type="submission" date="2020-03" db="EMBL/GenBank/DDBJ databases">
        <title>Isolation of cellulose-producing strains, genome characterization and application of the synthesized cellulose films as an economical and sustainable material for piezoelectric sensor construction.</title>
        <authorList>
            <person name="Mangayil R.K."/>
        </authorList>
    </citation>
    <scope>NUCLEOTIDE SEQUENCE [LARGE SCALE GENOMIC DNA]</scope>
    <source>
        <strain evidence="6 7">ENS 9a1a</strain>
    </source>
</reference>
<dbReference type="PANTHER" id="PTHR42887:SF1">
    <property type="entry name" value="BLR3961 PROTEIN"/>
    <property type="match status" value="1"/>
</dbReference>
<dbReference type="SUPFAM" id="SSF51905">
    <property type="entry name" value="FAD/NAD(P)-binding domain"/>
    <property type="match status" value="1"/>
</dbReference>
<dbReference type="EMBL" id="CP050139">
    <property type="protein sequence ID" value="QIP34546.1"/>
    <property type="molecule type" value="Genomic_DNA"/>
</dbReference>
<protein>
    <submittedName>
        <fullName evidence="6">TIGR03862 family flavoprotein</fullName>
    </submittedName>
</protein>
<evidence type="ECO:0000313" key="6">
    <source>
        <dbReference type="EMBL" id="QIP34546.1"/>
    </source>
</evidence>
<keyword evidence="3" id="KW-0274">FAD</keyword>
<dbReference type="Gene3D" id="1.10.8.260">
    <property type="entry name" value="HI0933 insert domain-like"/>
    <property type="match status" value="1"/>
</dbReference>
<dbReference type="InterPro" id="IPR023166">
    <property type="entry name" value="BaiN-like_dom_sf"/>
</dbReference>
<dbReference type="InterPro" id="IPR057661">
    <property type="entry name" value="RsdA/BaiN/AoA(So)_Rossmann"/>
</dbReference>
<dbReference type="SUPFAM" id="SSF160996">
    <property type="entry name" value="HI0933 insert domain-like"/>
    <property type="match status" value="1"/>
</dbReference>
<feature type="domain" description="RsdA/BaiN/AoA(So)-like Rossmann fold-like" evidence="4">
    <location>
        <begin position="9"/>
        <end position="400"/>
    </location>
</feature>
<gene>
    <name evidence="6" type="ORF">GWK63_02740</name>
</gene>
<dbReference type="Pfam" id="PF03486">
    <property type="entry name" value="HI0933_like"/>
    <property type="match status" value="1"/>
</dbReference>
<dbReference type="PROSITE" id="PS51257">
    <property type="entry name" value="PROKAR_LIPOPROTEIN"/>
    <property type="match status" value="1"/>
</dbReference>
<dbReference type="GeneID" id="85021061"/>
<evidence type="ECO:0000256" key="1">
    <source>
        <dbReference type="ARBA" id="ARBA00001974"/>
    </source>
</evidence>
<feature type="domain" description="RsdA/BaiN/AoA(So)-like insert" evidence="5">
    <location>
        <begin position="197"/>
        <end position="347"/>
    </location>
</feature>
<dbReference type="KEGG" id="kre:GWK63_02740"/>
<keyword evidence="2" id="KW-0285">Flavoprotein</keyword>
<keyword evidence="7" id="KW-1185">Reference proteome</keyword>
<proteinExistence type="predicted"/>
<name>A0A181C7S0_9PROT</name>
<dbReference type="Gene3D" id="2.40.30.10">
    <property type="entry name" value="Translation factors"/>
    <property type="match status" value="1"/>
</dbReference>
<evidence type="ECO:0000256" key="2">
    <source>
        <dbReference type="ARBA" id="ARBA00022630"/>
    </source>
</evidence>
<organism evidence="6 7">
    <name type="scientific">Komagataeibacter rhaeticus</name>
    <dbReference type="NCBI Taxonomy" id="215221"/>
    <lineage>
        <taxon>Bacteria</taxon>
        <taxon>Pseudomonadati</taxon>
        <taxon>Pseudomonadota</taxon>
        <taxon>Alphaproteobacteria</taxon>
        <taxon>Acetobacterales</taxon>
        <taxon>Acetobacteraceae</taxon>
        <taxon>Komagataeibacter</taxon>
    </lineage>
</organism>
<dbReference type="NCBIfam" id="TIGR00275">
    <property type="entry name" value="aminoacetone oxidase family FAD-binding enzyme"/>
    <property type="match status" value="1"/>
</dbReference>
<evidence type="ECO:0000259" key="4">
    <source>
        <dbReference type="Pfam" id="PF03486"/>
    </source>
</evidence>
<comment type="cofactor">
    <cofactor evidence="1">
        <name>FAD</name>
        <dbReference type="ChEBI" id="CHEBI:57692"/>
    </cofactor>
</comment>
<evidence type="ECO:0000313" key="7">
    <source>
        <dbReference type="Proteomes" id="UP000502533"/>
    </source>
</evidence>
<dbReference type="InterPro" id="IPR022460">
    <property type="entry name" value="Flavoprotein_PP4765"/>
</dbReference>